<feature type="domain" description="Chitin-binding type-1" evidence="5">
    <location>
        <begin position="93"/>
        <end position="135"/>
    </location>
</feature>
<dbReference type="AlphaFoldDB" id="A0A1Y2BIK3"/>
<dbReference type="PROSITE" id="PS50941">
    <property type="entry name" value="CHIT_BIND_I_2"/>
    <property type="match status" value="2"/>
</dbReference>
<comment type="caution">
    <text evidence="6">The sequence shown here is derived from an EMBL/GenBank/DDBJ whole genome shotgun (WGS) entry which is preliminary data.</text>
</comment>
<comment type="caution">
    <text evidence="3">Lacks conserved residue(s) required for the propagation of feature annotation.</text>
</comment>
<organism evidence="6 7">
    <name type="scientific">Neocallimastix californiae</name>
    <dbReference type="NCBI Taxonomy" id="1754190"/>
    <lineage>
        <taxon>Eukaryota</taxon>
        <taxon>Fungi</taxon>
        <taxon>Fungi incertae sedis</taxon>
        <taxon>Chytridiomycota</taxon>
        <taxon>Chytridiomycota incertae sedis</taxon>
        <taxon>Neocallimastigomycetes</taxon>
        <taxon>Neocallimastigales</taxon>
        <taxon>Neocallimastigaceae</taxon>
        <taxon>Neocallimastix</taxon>
    </lineage>
</organism>
<proteinExistence type="predicted"/>
<sequence>MKIFNFALLAISALAFDLTFAARCGQVNGLACPTGYCCSQFGFCGKTESYCGKGCQSEFGICNGTTSSVADATTTTTTGKKYRTPTNDNVSTDDTCGPLRGNKICPEGKCCSEYGYCGDTDEYCGKGCLSEFGRC</sequence>
<feature type="domain" description="Chitin-binding type-1" evidence="5">
    <location>
        <begin position="21"/>
        <end position="64"/>
    </location>
</feature>
<feature type="disulfide bond" evidence="3">
    <location>
        <begin position="110"/>
        <end position="124"/>
    </location>
</feature>
<feature type="non-terminal residue" evidence="6">
    <location>
        <position position="135"/>
    </location>
</feature>
<evidence type="ECO:0000313" key="7">
    <source>
        <dbReference type="Proteomes" id="UP000193920"/>
    </source>
</evidence>
<feature type="disulfide bond" evidence="3">
    <location>
        <begin position="105"/>
        <end position="117"/>
    </location>
</feature>
<dbReference type="Gene3D" id="3.30.60.10">
    <property type="entry name" value="Endochitinase-like"/>
    <property type="match status" value="2"/>
</dbReference>
<keyword evidence="2 3" id="KW-1015">Disulfide bond</keyword>
<dbReference type="PANTHER" id="PTHR47849">
    <property type="entry name" value="CHITIN-BINDING LECTIN 1"/>
    <property type="match status" value="1"/>
</dbReference>
<dbReference type="InterPro" id="IPR036861">
    <property type="entry name" value="Endochitinase-like_sf"/>
</dbReference>
<evidence type="ECO:0000256" key="4">
    <source>
        <dbReference type="SAM" id="SignalP"/>
    </source>
</evidence>
<feature type="chain" id="PRO_5012576004" description="Chitin-binding type-1 domain-containing protein" evidence="4">
    <location>
        <begin position="22"/>
        <end position="135"/>
    </location>
</feature>
<evidence type="ECO:0000256" key="1">
    <source>
        <dbReference type="ARBA" id="ARBA00022669"/>
    </source>
</evidence>
<name>A0A1Y2BIK3_9FUNG</name>
<dbReference type="Proteomes" id="UP000193920">
    <property type="component" value="Unassembled WGS sequence"/>
</dbReference>
<dbReference type="SUPFAM" id="SSF57016">
    <property type="entry name" value="Plant lectins/antimicrobial peptides"/>
    <property type="match status" value="2"/>
</dbReference>
<feature type="signal peptide" evidence="4">
    <location>
        <begin position="1"/>
        <end position="21"/>
    </location>
</feature>
<protein>
    <recommendedName>
        <fullName evidence="5">Chitin-binding type-1 domain-containing protein</fullName>
    </recommendedName>
</protein>
<dbReference type="InterPro" id="IPR001002">
    <property type="entry name" value="Chitin-bd_1"/>
</dbReference>
<gene>
    <name evidence="6" type="ORF">LY90DRAFT_387004</name>
</gene>
<dbReference type="STRING" id="1754190.A0A1Y2BIK3"/>
<dbReference type="SMART" id="SM00270">
    <property type="entry name" value="ChtBD1"/>
    <property type="match status" value="2"/>
</dbReference>
<evidence type="ECO:0000256" key="2">
    <source>
        <dbReference type="ARBA" id="ARBA00023157"/>
    </source>
</evidence>
<feature type="disulfide bond" evidence="3">
    <location>
        <begin position="32"/>
        <end position="44"/>
    </location>
</feature>
<dbReference type="EMBL" id="MCOG01000156">
    <property type="protein sequence ID" value="ORY34377.1"/>
    <property type="molecule type" value="Genomic_DNA"/>
</dbReference>
<accession>A0A1Y2BIK3</accession>
<dbReference type="InterPro" id="IPR018371">
    <property type="entry name" value="Chitin-binding_1_CS"/>
</dbReference>
<feature type="disulfide bond" evidence="3">
    <location>
        <begin position="96"/>
        <end position="111"/>
    </location>
</feature>
<dbReference type="PROSITE" id="PS00026">
    <property type="entry name" value="CHIT_BIND_I_1"/>
    <property type="match status" value="2"/>
</dbReference>
<keyword evidence="7" id="KW-1185">Reference proteome</keyword>
<dbReference type="Pfam" id="PF00187">
    <property type="entry name" value="Chitin_bind_1"/>
    <property type="match status" value="2"/>
</dbReference>
<feature type="disulfide bond" evidence="3">
    <location>
        <begin position="37"/>
        <end position="51"/>
    </location>
</feature>
<evidence type="ECO:0000259" key="5">
    <source>
        <dbReference type="PROSITE" id="PS50941"/>
    </source>
</evidence>
<keyword evidence="1 3" id="KW-0147">Chitin-binding</keyword>
<dbReference type="OrthoDB" id="5598155at2759"/>
<dbReference type="PRINTS" id="PR00451">
    <property type="entry name" value="CHITINBINDNG"/>
</dbReference>
<evidence type="ECO:0000256" key="3">
    <source>
        <dbReference type="PROSITE-ProRule" id="PRU00261"/>
    </source>
</evidence>
<keyword evidence="4" id="KW-0732">Signal</keyword>
<dbReference type="CDD" id="cd00035">
    <property type="entry name" value="ChtBD1"/>
    <property type="match status" value="2"/>
</dbReference>
<reference evidence="6 7" key="1">
    <citation type="submission" date="2016-08" db="EMBL/GenBank/DDBJ databases">
        <title>A Parts List for Fungal Cellulosomes Revealed by Comparative Genomics.</title>
        <authorList>
            <consortium name="DOE Joint Genome Institute"/>
            <person name="Haitjema C.H."/>
            <person name="Gilmore S.P."/>
            <person name="Henske J.K."/>
            <person name="Solomon K.V."/>
            <person name="De Groot R."/>
            <person name="Kuo A."/>
            <person name="Mondo S.J."/>
            <person name="Salamov A.A."/>
            <person name="Labutti K."/>
            <person name="Zhao Z."/>
            <person name="Chiniquy J."/>
            <person name="Barry K."/>
            <person name="Brewer H.M."/>
            <person name="Purvine S.O."/>
            <person name="Wright A.T."/>
            <person name="Boxma B."/>
            <person name="Van Alen T."/>
            <person name="Hackstein J.H."/>
            <person name="Baker S.E."/>
            <person name="Grigoriev I.V."/>
            <person name="O'Malley M.A."/>
        </authorList>
    </citation>
    <scope>NUCLEOTIDE SEQUENCE [LARGE SCALE GENOMIC DNA]</scope>
    <source>
        <strain evidence="6 7">G1</strain>
    </source>
</reference>
<dbReference type="GO" id="GO:0008061">
    <property type="term" value="F:chitin binding"/>
    <property type="evidence" value="ECO:0007669"/>
    <property type="project" value="UniProtKB-UniRule"/>
</dbReference>
<evidence type="ECO:0000313" key="6">
    <source>
        <dbReference type="EMBL" id="ORY34377.1"/>
    </source>
</evidence>